<keyword evidence="5 7" id="KW-1133">Transmembrane helix</keyword>
<evidence type="ECO:0000256" key="3">
    <source>
        <dbReference type="ARBA" id="ARBA00022475"/>
    </source>
</evidence>
<feature type="transmembrane region" description="Helical" evidence="7">
    <location>
        <begin position="216"/>
        <end position="240"/>
    </location>
</feature>
<sequence length="412" mass="43828">MGFYRKYHKIPMVYKMVAAMVIGILLGAVLGERATAVEPLGKFFLTLLKMIALPLVIVNLIAGISALDDPQSFGRIGGRIFIYYFGTTAVAMLVGTLLATILRPGVNLPLEGTYDGVVGEIPTIFETLIGLVPGNIFQAMVDGRFDQVVVVCALIGIGVLMLPKEPKARLSQSFSDLSMLMSKVVGIIMGLAPFGICALIANSVGRYGSKIFGVLAKYIACVYLGIFCMCMLYATLVFLFTRIGFGRFFKTASSIMITSFSTCSSTSSIPINMECADKLDVPRKVSSFTIPLGAQINKDGTGLTLAIVFVLTAQAIGVSVDLATLVKVIILGLILTTGSGAIPSGMLVILAILLESLGFPLEIVGLVAGVHAFNDMGMTMINCLGDLAGTTIVGHAEKKRVRRAERTGNRTQ</sequence>
<keyword evidence="10" id="KW-1185">Reference proteome</keyword>
<dbReference type="EMBL" id="JAKNGE010000005">
    <property type="protein sequence ID" value="MCG4744818.1"/>
    <property type="molecule type" value="Genomic_DNA"/>
</dbReference>
<evidence type="ECO:0000256" key="6">
    <source>
        <dbReference type="ARBA" id="ARBA00023136"/>
    </source>
</evidence>
<evidence type="ECO:0000313" key="8">
    <source>
        <dbReference type="EMBL" id="MCG4744818.1"/>
    </source>
</evidence>
<evidence type="ECO:0000256" key="4">
    <source>
        <dbReference type="ARBA" id="ARBA00022692"/>
    </source>
</evidence>
<dbReference type="Proteomes" id="UP001299608">
    <property type="component" value="Unassembled WGS sequence"/>
</dbReference>
<proteinExistence type="predicted"/>
<dbReference type="Pfam" id="PF00375">
    <property type="entry name" value="SDF"/>
    <property type="match status" value="1"/>
</dbReference>
<dbReference type="Proteomes" id="UP000669239">
    <property type="component" value="Unassembled WGS sequence"/>
</dbReference>
<feature type="transmembrane region" description="Helical" evidence="7">
    <location>
        <begin position="43"/>
        <end position="68"/>
    </location>
</feature>
<keyword evidence="4 7" id="KW-0812">Transmembrane</keyword>
<feature type="transmembrane region" description="Helical" evidence="7">
    <location>
        <begin position="145"/>
        <end position="163"/>
    </location>
</feature>
<feature type="transmembrane region" description="Helical" evidence="7">
    <location>
        <begin position="329"/>
        <end position="354"/>
    </location>
</feature>
<dbReference type="EMBL" id="JAAITT010000019">
    <property type="protein sequence ID" value="NSJ49882.1"/>
    <property type="molecule type" value="Genomic_DNA"/>
</dbReference>
<evidence type="ECO:0000256" key="7">
    <source>
        <dbReference type="SAM" id="Phobius"/>
    </source>
</evidence>
<keyword evidence="2" id="KW-0813">Transport</keyword>
<evidence type="ECO:0000313" key="10">
    <source>
        <dbReference type="Proteomes" id="UP000669239"/>
    </source>
</evidence>
<organism evidence="8 11">
    <name type="scientific">Enterocloster aldenensis</name>
    <dbReference type="NCBI Taxonomy" id="358742"/>
    <lineage>
        <taxon>Bacteria</taxon>
        <taxon>Bacillati</taxon>
        <taxon>Bacillota</taxon>
        <taxon>Clostridia</taxon>
        <taxon>Lachnospirales</taxon>
        <taxon>Lachnospiraceae</taxon>
        <taxon>Enterocloster</taxon>
    </lineage>
</organism>
<reference evidence="9 10" key="1">
    <citation type="journal article" date="2020" name="Cell Host Microbe">
        <title>Functional and Genomic Variation between Human-Derived Isolates of Lachnospiraceae Reveals Inter- and Intra-Species Diversity.</title>
        <authorList>
            <person name="Sorbara M.T."/>
            <person name="Littmann E.R."/>
            <person name="Fontana E."/>
            <person name="Moody T.U."/>
            <person name="Kohout C.E."/>
            <person name="Gjonbalaj M."/>
            <person name="Eaton V."/>
            <person name="Seok R."/>
            <person name="Leiner I.M."/>
            <person name="Pamer E.G."/>
        </authorList>
    </citation>
    <scope>NUCLEOTIDE SEQUENCE [LARGE SCALE GENOMIC DNA]</scope>
    <source>
        <strain evidence="9 10">MSK.1.17</strain>
    </source>
</reference>
<comment type="caution">
    <text evidence="8">The sequence shown here is derived from an EMBL/GenBank/DDBJ whole genome shotgun (WGS) entry which is preliminary data.</text>
</comment>
<dbReference type="AlphaFoldDB" id="A0AAW5BY68"/>
<evidence type="ECO:0000313" key="9">
    <source>
        <dbReference type="EMBL" id="NSJ49882.1"/>
    </source>
</evidence>
<feature type="transmembrane region" description="Helical" evidence="7">
    <location>
        <begin position="12"/>
        <end position="31"/>
    </location>
</feature>
<evidence type="ECO:0000313" key="11">
    <source>
        <dbReference type="Proteomes" id="UP001299608"/>
    </source>
</evidence>
<keyword evidence="3" id="KW-1003">Cell membrane</keyword>
<accession>A0AAW5BY68</accession>
<keyword evidence="6 7" id="KW-0472">Membrane</keyword>
<dbReference type="SUPFAM" id="SSF118215">
    <property type="entry name" value="Proton glutamate symport protein"/>
    <property type="match status" value="1"/>
</dbReference>
<evidence type="ECO:0000256" key="1">
    <source>
        <dbReference type="ARBA" id="ARBA00004651"/>
    </source>
</evidence>
<gene>
    <name evidence="9" type="ORF">G5B36_14400</name>
    <name evidence="8" type="ORF">L0N08_05285</name>
</gene>
<dbReference type="PRINTS" id="PR00173">
    <property type="entry name" value="EDTRNSPORT"/>
</dbReference>
<feature type="transmembrane region" description="Helical" evidence="7">
    <location>
        <begin position="80"/>
        <end position="102"/>
    </location>
</feature>
<feature type="transmembrane region" description="Helical" evidence="7">
    <location>
        <begin position="184"/>
        <end position="204"/>
    </location>
</feature>
<dbReference type="PANTHER" id="PTHR42865:SF7">
    <property type="entry name" value="PROTON_GLUTAMATE-ASPARTATE SYMPORTER"/>
    <property type="match status" value="1"/>
</dbReference>
<dbReference type="RefSeq" id="WP_117558247.1">
    <property type="nucleotide sequence ID" value="NZ_JAAITT010000019.1"/>
</dbReference>
<dbReference type="Gene3D" id="1.10.3860.10">
    <property type="entry name" value="Sodium:dicarboxylate symporter"/>
    <property type="match status" value="1"/>
</dbReference>
<evidence type="ECO:0000256" key="2">
    <source>
        <dbReference type="ARBA" id="ARBA00022448"/>
    </source>
</evidence>
<dbReference type="InterPro" id="IPR036458">
    <property type="entry name" value="Na:dicarbo_symporter_sf"/>
</dbReference>
<protein>
    <submittedName>
        <fullName evidence="8">Dicarboxylate/amino acid:cation symporter</fullName>
    </submittedName>
</protein>
<dbReference type="PANTHER" id="PTHR42865">
    <property type="entry name" value="PROTON/GLUTAMATE-ASPARTATE SYMPORTER"/>
    <property type="match status" value="1"/>
</dbReference>
<dbReference type="GO" id="GO:0005886">
    <property type="term" value="C:plasma membrane"/>
    <property type="evidence" value="ECO:0007669"/>
    <property type="project" value="UniProtKB-SubCell"/>
</dbReference>
<reference evidence="8" key="3">
    <citation type="submission" date="2022-01" db="EMBL/GenBank/DDBJ databases">
        <title>Collection of gut derived symbiotic bacterial strains cultured from healthy donors.</title>
        <authorList>
            <person name="Lin H."/>
            <person name="Kohout C."/>
            <person name="Waligurski E."/>
            <person name="Pamer E.G."/>
        </authorList>
    </citation>
    <scope>NUCLEOTIDE SEQUENCE</scope>
    <source>
        <strain evidence="8">DFI.6.55</strain>
    </source>
</reference>
<feature type="transmembrane region" description="Helical" evidence="7">
    <location>
        <begin position="303"/>
        <end position="323"/>
    </location>
</feature>
<name>A0AAW5BY68_9FIRM</name>
<comment type="subcellular location">
    <subcellularLocation>
        <location evidence="1">Cell membrane</location>
        <topology evidence="1">Multi-pass membrane protein</topology>
    </subcellularLocation>
</comment>
<reference evidence="9" key="2">
    <citation type="submission" date="2020-02" db="EMBL/GenBank/DDBJ databases">
        <authorList>
            <person name="Littmann E."/>
            <person name="Sorbara M."/>
        </authorList>
    </citation>
    <scope>NUCLEOTIDE SEQUENCE</scope>
    <source>
        <strain evidence="9">MSK.1.17</strain>
    </source>
</reference>
<dbReference type="InterPro" id="IPR001991">
    <property type="entry name" value="Na-dicarboxylate_symporter"/>
</dbReference>
<dbReference type="GO" id="GO:0015293">
    <property type="term" value="F:symporter activity"/>
    <property type="evidence" value="ECO:0007669"/>
    <property type="project" value="UniProtKB-KW"/>
</dbReference>
<evidence type="ECO:0000256" key="5">
    <source>
        <dbReference type="ARBA" id="ARBA00022989"/>
    </source>
</evidence>